<dbReference type="NCBIfam" id="TIGR02944">
    <property type="entry name" value="suf_reg_Xantho"/>
    <property type="match status" value="1"/>
</dbReference>
<accession>A0ABS1E6M0</accession>
<dbReference type="NCBIfam" id="TIGR00738">
    <property type="entry name" value="rrf2_super"/>
    <property type="match status" value="1"/>
</dbReference>
<protein>
    <submittedName>
        <fullName evidence="1">SUF system Fe-S cluster assembly regulator</fullName>
    </submittedName>
</protein>
<dbReference type="InterPro" id="IPR000944">
    <property type="entry name" value="Tscrpt_reg_Rrf2"/>
</dbReference>
<dbReference type="RefSeq" id="WP_200259046.1">
    <property type="nucleotide sequence ID" value="NZ_NRSH01000075.1"/>
</dbReference>
<dbReference type="Pfam" id="PF02082">
    <property type="entry name" value="Rrf2"/>
    <property type="match status" value="1"/>
</dbReference>
<dbReference type="InterPro" id="IPR036390">
    <property type="entry name" value="WH_DNA-bd_sf"/>
</dbReference>
<dbReference type="InterPro" id="IPR030489">
    <property type="entry name" value="TR_Rrf2-type_CS"/>
</dbReference>
<organism evidence="1 2">
    <name type="scientific">Halorhodospira neutriphila</name>
    <dbReference type="NCBI Taxonomy" id="168379"/>
    <lineage>
        <taxon>Bacteria</taxon>
        <taxon>Pseudomonadati</taxon>
        <taxon>Pseudomonadota</taxon>
        <taxon>Gammaproteobacteria</taxon>
        <taxon>Chromatiales</taxon>
        <taxon>Ectothiorhodospiraceae</taxon>
        <taxon>Halorhodospira</taxon>
    </lineage>
</organism>
<dbReference type="PROSITE" id="PS51197">
    <property type="entry name" value="HTH_RRF2_2"/>
    <property type="match status" value="1"/>
</dbReference>
<dbReference type="SUPFAM" id="SSF46785">
    <property type="entry name" value="Winged helix' DNA-binding domain"/>
    <property type="match status" value="1"/>
</dbReference>
<dbReference type="EMBL" id="NRSH01000075">
    <property type="protein sequence ID" value="MBK1726874.1"/>
    <property type="molecule type" value="Genomic_DNA"/>
</dbReference>
<evidence type="ECO:0000313" key="1">
    <source>
        <dbReference type="EMBL" id="MBK1726874.1"/>
    </source>
</evidence>
<proteinExistence type="predicted"/>
<dbReference type="Proteomes" id="UP000738126">
    <property type="component" value="Unassembled WGS sequence"/>
</dbReference>
<dbReference type="PANTHER" id="PTHR33221">
    <property type="entry name" value="WINGED HELIX-TURN-HELIX TRANSCRIPTIONAL REGULATOR, RRF2 FAMILY"/>
    <property type="match status" value="1"/>
</dbReference>
<name>A0ABS1E6M0_9GAMM</name>
<dbReference type="PROSITE" id="PS01332">
    <property type="entry name" value="HTH_RRF2_1"/>
    <property type="match status" value="1"/>
</dbReference>
<reference evidence="1 2" key="1">
    <citation type="journal article" date="2020" name="Microorganisms">
        <title>Osmotic Adaptation and Compatible Solute Biosynthesis of Phototrophic Bacteria as Revealed from Genome Analyses.</title>
        <authorList>
            <person name="Imhoff J.F."/>
            <person name="Rahn T."/>
            <person name="Kunzel S."/>
            <person name="Keller A."/>
            <person name="Neulinger S.C."/>
        </authorList>
    </citation>
    <scope>NUCLEOTIDE SEQUENCE [LARGE SCALE GENOMIC DNA]</scope>
    <source>
        <strain evidence="1 2">DSM 15116</strain>
    </source>
</reference>
<dbReference type="InterPro" id="IPR011991">
    <property type="entry name" value="ArsR-like_HTH"/>
</dbReference>
<dbReference type="InterPro" id="IPR014290">
    <property type="entry name" value="SUF_FeS_clus_asmbl_reg"/>
</dbReference>
<dbReference type="Gene3D" id="1.10.10.10">
    <property type="entry name" value="Winged helix-like DNA-binding domain superfamily/Winged helix DNA-binding domain"/>
    <property type="match status" value="1"/>
</dbReference>
<sequence>MLRINRETDYGVVILSAMAQSPAERFNAAQLAAAHGLPQPMVSKVMKQLVHAGLLRSFRGAKGGYGLAREPEAITVAEVIEALEGPIAFTECVKAGRDSCEHVDDCHASTTWARISAVVREALGAVNLAEMGQPAAASAALCSRQQLMGH</sequence>
<comment type="caution">
    <text evidence="1">The sequence shown here is derived from an EMBL/GenBank/DDBJ whole genome shotgun (WGS) entry which is preliminary data.</text>
</comment>
<evidence type="ECO:0000313" key="2">
    <source>
        <dbReference type="Proteomes" id="UP000738126"/>
    </source>
</evidence>
<keyword evidence="2" id="KW-1185">Reference proteome</keyword>
<dbReference type="CDD" id="cd00090">
    <property type="entry name" value="HTH_ARSR"/>
    <property type="match status" value="1"/>
</dbReference>
<gene>
    <name evidence="1" type="ORF">CKO13_07545</name>
</gene>
<dbReference type="InterPro" id="IPR036388">
    <property type="entry name" value="WH-like_DNA-bd_sf"/>
</dbReference>
<dbReference type="PANTHER" id="PTHR33221:SF2">
    <property type="entry name" value="TRANSCRIPTIONAL REGULATOR"/>
    <property type="match status" value="1"/>
</dbReference>